<dbReference type="InterPro" id="IPR031939">
    <property type="entry name" value="Adhesin_E-like"/>
</dbReference>
<dbReference type="Pfam" id="PF16747">
    <property type="entry name" value="Adhesin_E"/>
    <property type="match status" value="1"/>
</dbReference>
<dbReference type="Proteomes" id="UP000017404">
    <property type="component" value="Unassembled WGS sequence"/>
</dbReference>
<sequence length="161" mass="19124">MKYIYLILREFFYMKKFILACGLIIPSISFGADWGYVVSTDDTSYWIDKEFYKYDFKNNKVDIWVKSVSKKSNEMKFYTKSKLLNRYSCINKEYRNIAYSEYTEDNKVTYSASVPEENIRVIFPETIAEELWKVACKTKGKGLKFTKYQQQIVDVSTLEVQ</sequence>
<comment type="caution">
    <text evidence="2">The sequence shown here is derived from an EMBL/GenBank/DDBJ whole genome shotgun (WGS) entry which is preliminary data.</text>
</comment>
<organism evidence="2 3">
    <name type="scientific">Acinetobacter tjernbergiae DSM 14971 = CIP 107465</name>
    <dbReference type="NCBI Taxonomy" id="1120928"/>
    <lineage>
        <taxon>Bacteria</taxon>
        <taxon>Pseudomonadati</taxon>
        <taxon>Pseudomonadota</taxon>
        <taxon>Gammaproteobacteria</taxon>
        <taxon>Moraxellales</taxon>
        <taxon>Moraxellaceae</taxon>
        <taxon>Acinetobacter</taxon>
    </lineage>
</organism>
<dbReference type="PATRIC" id="fig|1120928.5.peg.2356"/>
<proteinExistence type="predicted"/>
<evidence type="ECO:0000259" key="1">
    <source>
        <dbReference type="Pfam" id="PF16747"/>
    </source>
</evidence>
<name>V2V1V6_9GAMM</name>
<gene>
    <name evidence="2" type="ORF">F990_02333</name>
</gene>
<keyword evidence="3" id="KW-1185">Reference proteome</keyword>
<dbReference type="AlphaFoldDB" id="V2V1V6"/>
<dbReference type="EMBL" id="AYEV01000024">
    <property type="protein sequence ID" value="ESK54890.1"/>
    <property type="molecule type" value="Genomic_DNA"/>
</dbReference>
<evidence type="ECO:0000313" key="2">
    <source>
        <dbReference type="EMBL" id="ESK54890.1"/>
    </source>
</evidence>
<dbReference type="STRING" id="202955.GCA_000759995_00252"/>
<protein>
    <recommendedName>
        <fullName evidence="1">Surface-adhesin protein E-like domain-containing protein</fullName>
    </recommendedName>
</protein>
<evidence type="ECO:0000313" key="3">
    <source>
        <dbReference type="Proteomes" id="UP000017404"/>
    </source>
</evidence>
<reference evidence="2 3" key="1">
    <citation type="submission" date="2013-10" db="EMBL/GenBank/DDBJ databases">
        <title>The Genome Sequence of Acinetobacter tjernbergiae CIP107465.</title>
        <authorList>
            <consortium name="The Broad Institute Genomics Platform"/>
            <consortium name="The Broad Institute Genome Sequencing Center for Infectious Disease"/>
            <person name="Cerqueira G."/>
            <person name="Feldgarden M."/>
            <person name="Courvalin P."/>
            <person name="Grillot-Courvalin C."/>
            <person name="Clermont D."/>
            <person name="Rocha E."/>
            <person name="Yoon E.-J."/>
            <person name="Nemec A."/>
            <person name="Young S.K."/>
            <person name="Zeng Q."/>
            <person name="Gargeya S."/>
            <person name="Fitzgerald M."/>
            <person name="Abouelleil A."/>
            <person name="Alvarado L."/>
            <person name="Berlin A.M."/>
            <person name="Chapman S.B."/>
            <person name="Gainer-Dewar J."/>
            <person name="Goldberg J."/>
            <person name="Gnerre S."/>
            <person name="Griggs A."/>
            <person name="Gujja S."/>
            <person name="Hansen M."/>
            <person name="Howarth C."/>
            <person name="Imamovic A."/>
            <person name="Ireland A."/>
            <person name="Larimer J."/>
            <person name="McCowan C."/>
            <person name="Murphy C."/>
            <person name="Pearson M."/>
            <person name="Poon T.W."/>
            <person name="Priest M."/>
            <person name="Roberts A."/>
            <person name="Saif S."/>
            <person name="Shea T."/>
            <person name="Sykes S."/>
            <person name="Wortman J."/>
            <person name="Nusbaum C."/>
            <person name="Birren B."/>
        </authorList>
    </citation>
    <scope>NUCLEOTIDE SEQUENCE [LARGE SCALE GENOMIC DNA]</scope>
    <source>
        <strain evidence="2 3">CIP 107465</strain>
    </source>
</reference>
<accession>V2V1V6</accession>
<feature type="domain" description="Surface-adhesin protein E-like" evidence="1">
    <location>
        <begin position="35"/>
        <end position="137"/>
    </location>
</feature>